<gene>
    <name evidence="3" type="ORF">FHR34_002422</name>
</gene>
<feature type="domain" description="Histidine kinase/HSP90-like ATPase" evidence="2">
    <location>
        <begin position="4"/>
        <end position="116"/>
    </location>
</feature>
<evidence type="ECO:0000256" key="1">
    <source>
        <dbReference type="ARBA" id="ARBA00022527"/>
    </source>
</evidence>
<proteinExistence type="predicted"/>
<dbReference type="PANTHER" id="PTHR35526:SF3">
    <property type="entry name" value="ANTI-SIGMA-F FACTOR RSBW"/>
    <property type="match status" value="1"/>
</dbReference>
<dbReference type="InterPro" id="IPR050267">
    <property type="entry name" value="Anti-sigma-factor_SerPK"/>
</dbReference>
<dbReference type="Pfam" id="PF13581">
    <property type="entry name" value="HATPase_c_2"/>
    <property type="match status" value="1"/>
</dbReference>
<keyword evidence="1" id="KW-0808">Transferase</keyword>
<dbReference type="Gene3D" id="3.30.565.10">
    <property type="entry name" value="Histidine kinase-like ATPase, C-terminal domain"/>
    <property type="match status" value="1"/>
</dbReference>
<organism evidence="3 4">
    <name type="scientific">Kitasatospora kifunensis</name>
    <name type="common">Streptomyces kifunensis</name>
    <dbReference type="NCBI Taxonomy" id="58351"/>
    <lineage>
        <taxon>Bacteria</taxon>
        <taxon>Bacillati</taxon>
        <taxon>Actinomycetota</taxon>
        <taxon>Actinomycetes</taxon>
        <taxon>Kitasatosporales</taxon>
        <taxon>Streptomycetaceae</taxon>
        <taxon>Kitasatospora</taxon>
    </lineage>
</organism>
<dbReference type="CDD" id="cd16936">
    <property type="entry name" value="HATPase_RsbW-like"/>
    <property type="match status" value="1"/>
</dbReference>
<keyword evidence="1" id="KW-0723">Serine/threonine-protein kinase</keyword>
<dbReference type="InterPro" id="IPR036890">
    <property type="entry name" value="HATPase_C_sf"/>
</dbReference>
<dbReference type="AlphaFoldDB" id="A0A7W7VV82"/>
<dbReference type="GO" id="GO:0004674">
    <property type="term" value="F:protein serine/threonine kinase activity"/>
    <property type="evidence" value="ECO:0007669"/>
    <property type="project" value="UniProtKB-KW"/>
</dbReference>
<dbReference type="InterPro" id="IPR003594">
    <property type="entry name" value="HATPase_dom"/>
</dbReference>
<name>A0A7W7VV82_KITKI</name>
<keyword evidence="1" id="KW-0418">Kinase</keyword>
<reference evidence="3 4" key="1">
    <citation type="submission" date="2020-08" db="EMBL/GenBank/DDBJ databases">
        <title>Sequencing the genomes of 1000 actinobacteria strains.</title>
        <authorList>
            <person name="Klenk H.-P."/>
        </authorList>
    </citation>
    <scope>NUCLEOTIDE SEQUENCE [LARGE SCALE GENOMIC DNA]</scope>
    <source>
        <strain evidence="3 4">DSM 41654</strain>
    </source>
</reference>
<evidence type="ECO:0000313" key="3">
    <source>
        <dbReference type="EMBL" id="MBB4923429.1"/>
    </source>
</evidence>
<evidence type="ECO:0000259" key="2">
    <source>
        <dbReference type="Pfam" id="PF13581"/>
    </source>
</evidence>
<dbReference type="EMBL" id="JACHJV010000001">
    <property type="protein sequence ID" value="MBB4923429.1"/>
    <property type="molecule type" value="Genomic_DNA"/>
</dbReference>
<dbReference type="SUPFAM" id="SSF55874">
    <property type="entry name" value="ATPase domain of HSP90 chaperone/DNA topoisomerase II/histidine kinase"/>
    <property type="match status" value="1"/>
</dbReference>
<sequence length="139" mass="15198">MILARGFAVDVARSSGWNDDFALGLLVSELATNSIQAKASLFTVTVFEPYEDQSGRYLMFEVADDCPTVPAPKQRMPEVVEGQVPSENGRGLPLVDALSESWHAEKREHGKTICVTLKEEHQAAARSRTLSIRPTPSVA</sequence>
<evidence type="ECO:0000313" key="4">
    <source>
        <dbReference type="Proteomes" id="UP000540506"/>
    </source>
</evidence>
<comment type="caution">
    <text evidence="3">The sequence shown here is derived from an EMBL/GenBank/DDBJ whole genome shotgun (WGS) entry which is preliminary data.</text>
</comment>
<accession>A0A7W7VV82</accession>
<dbReference type="Proteomes" id="UP000540506">
    <property type="component" value="Unassembled WGS sequence"/>
</dbReference>
<keyword evidence="4" id="KW-1185">Reference proteome</keyword>
<protein>
    <submittedName>
        <fullName evidence="3">Anti-sigma regulatory factor (Ser/Thr protein kinase)</fullName>
    </submittedName>
</protein>
<dbReference type="PANTHER" id="PTHR35526">
    <property type="entry name" value="ANTI-SIGMA-F FACTOR RSBW-RELATED"/>
    <property type="match status" value="1"/>
</dbReference>